<dbReference type="InterPro" id="IPR043502">
    <property type="entry name" value="DNA/RNA_pol_sf"/>
</dbReference>
<dbReference type="PROSITE" id="PS51908">
    <property type="entry name" value="ZF_UBZ4"/>
    <property type="match status" value="1"/>
</dbReference>
<keyword evidence="12" id="KW-0239">DNA-directed DNA polymerase</keyword>
<comment type="catalytic activity">
    <reaction evidence="14">
        <text>DNA(n) + a 2'-deoxyribonucleoside 5'-triphosphate = DNA(n+1) + diphosphate</text>
        <dbReference type="Rhea" id="RHEA:22508"/>
        <dbReference type="Rhea" id="RHEA-COMP:17339"/>
        <dbReference type="Rhea" id="RHEA-COMP:17340"/>
        <dbReference type="ChEBI" id="CHEBI:33019"/>
        <dbReference type="ChEBI" id="CHEBI:61560"/>
        <dbReference type="ChEBI" id="CHEBI:173112"/>
        <dbReference type="EC" id="2.7.7.7"/>
    </reaction>
</comment>
<evidence type="ECO:0000256" key="14">
    <source>
        <dbReference type="ARBA" id="ARBA00049244"/>
    </source>
</evidence>
<dbReference type="InterPro" id="IPR043128">
    <property type="entry name" value="Rev_trsase/Diguanyl_cyclase"/>
</dbReference>
<evidence type="ECO:0000256" key="4">
    <source>
        <dbReference type="ARBA" id="ARBA00022679"/>
    </source>
</evidence>
<dbReference type="GO" id="GO:0003887">
    <property type="term" value="F:DNA-directed DNA polymerase activity"/>
    <property type="evidence" value="ECO:0007669"/>
    <property type="project" value="UniProtKB-KW"/>
</dbReference>
<evidence type="ECO:0000256" key="12">
    <source>
        <dbReference type="ARBA" id="ARBA00022932"/>
    </source>
</evidence>
<dbReference type="Pfam" id="PF00817">
    <property type="entry name" value="IMS"/>
    <property type="match status" value="1"/>
</dbReference>
<dbReference type="GO" id="GO:0006260">
    <property type="term" value="P:DNA replication"/>
    <property type="evidence" value="ECO:0007669"/>
    <property type="project" value="UniProtKB-KW"/>
</dbReference>
<keyword evidence="5" id="KW-0548">Nucleotidyltransferase</keyword>
<sequence>MYRTLLVAFAVTFSMVARALALPQPGNEPRQLGGLPIVGALPVIGGLLGSSAVPHATKPLASHSATAKPMPTEPTKPEISPEDSQFEEPVDEQRRGLPTNGPDPSQETASLVKRLAGPSTTKAGLAKDQSEINRIIAEASKGSHFYENEKRKDKDLTHRIERIIKQRDEVSKGVDIRSVERKVDHLQLVELEAERDLSQMIVHVDMDAFYANVELLDNPKLDGKPFGVGMGVLTTASYEARKYGVRSGMPAFIAQKLCPELTIVPINMSRYSEMSKKVMNIFRQYDSNLLAASVDEAYLNITAYCAEHSLDPEECVRKMRQQVVDETQLTNKPNGQFCLPHESKAIIDFMHDLSIRKIPGVGRVNERLLDSIGIKARYIPMYPLRSPPSLFMALLFMMRTYLGIASNVVEPWQREERKSIGTERTFNAIGDTEKILQKLDEVAAELESDMERGGWTGKTVTLKYKLDTYQVFTRAKSSDRWITKKSDLFATGKELLQPELPLRIRLIGLRVTKLKDLRKSDDGKGIKRFFEPAGGSETSPSKKSKASHLGYVDTESSHALERGDEDEETMPGFHEHEYEVWDGDLEDVEQATSRRDTADNTNMIEQGNQRHRPPNSAPASSSTVQPHTYRPKPLSSIASTSTRPSVSDWQDQISLLPSSSSRPRTTVVSHSDSIPSGSSVKLPPHSIGKDSHRNSFEAENESGLACPLCAQVFSNNDLLNSHVDWCLSKEAIRAAQTDVGTAAGKGARTKVERESQGDDKKGLQEWWKVKGSSPNTRGGGEKGRRGRTKRDLTIFANSSHRIQVIRALEWSSSYIVPVQSGRAAWAMDIDHMNSMLRLLNAASELNRPHQAAPTAAYNASIKTKPITERADVAAIFERDGTKLVDETPQLLETPAPSIVVDIPSTKSMSIYLFPVVSSENSGFPGTGIVIRLAMKFITSTS</sequence>
<dbReference type="InterPro" id="IPR017961">
    <property type="entry name" value="DNA_pol_Y-fam_little_finger"/>
</dbReference>
<feature type="region of interest" description="Disordered" evidence="16">
    <location>
        <begin position="744"/>
        <end position="787"/>
    </location>
</feature>
<keyword evidence="10" id="KW-0862">Zinc</keyword>
<proteinExistence type="inferred from homology"/>
<keyword evidence="21" id="KW-1185">Reference proteome</keyword>
<dbReference type="InterPro" id="IPR001126">
    <property type="entry name" value="UmuC"/>
</dbReference>
<organism evidence="20 21">
    <name type="scientific">Bondarzewia mesenterica</name>
    <dbReference type="NCBI Taxonomy" id="1095465"/>
    <lineage>
        <taxon>Eukaryota</taxon>
        <taxon>Fungi</taxon>
        <taxon>Dikarya</taxon>
        <taxon>Basidiomycota</taxon>
        <taxon>Agaricomycotina</taxon>
        <taxon>Agaricomycetes</taxon>
        <taxon>Russulales</taxon>
        <taxon>Bondarzewiaceae</taxon>
        <taxon>Bondarzewia</taxon>
    </lineage>
</organism>
<feature type="compositionally biased region" description="Low complexity" evidence="16">
    <location>
        <begin position="654"/>
        <end position="669"/>
    </location>
</feature>
<dbReference type="PANTHER" id="PTHR11076">
    <property type="entry name" value="DNA REPAIR POLYMERASE UMUC / TRANSFERASE FAMILY MEMBER"/>
    <property type="match status" value="1"/>
</dbReference>
<feature type="region of interest" description="Disordered" evidence="16">
    <location>
        <begin position="590"/>
        <end position="696"/>
    </location>
</feature>
<keyword evidence="7" id="KW-0479">Metal-binding</keyword>
<evidence type="ECO:0000256" key="17">
    <source>
        <dbReference type="SAM" id="SignalP"/>
    </source>
</evidence>
<dbReference type="GO" id="GO:0005634">
    <property type="term" value="C:nucleus"/>
    <property type="evidence" value="ECO:0007669"/>
    <property type="project" value="TreeGrafter"/>
</dbReference>
<keyword evidence="9 15" id="KW-0863">Zinc-finger</keyword>
<dbReference type="Gene3D" id="1.10.150.810">
    <property type="match status" value="2"/>
</dbReference>
<dbReference type="GO" id="GO:0008270">
    <property type="term" value="F:zinc ion binding"/>
    <property type="evidence" value="ECO:0007669"/>
    <property type="project" value="UniProtKB-KW"/>
</dbReference>
<evidence type="ECO:0000256" key="6">
    <source>
        <dbReference type="ARBA" id="ARBA00022705"/>
    </source>
</evidence>
<dbReference type="InterPro" id="IPR050116">
    <property type="entry name" value="DNA_polymerase-Y"/>
</dbReference>
<dbReference type="FunFam" id="3.30.1490.100:FF:000004">
    <property type="entry name" value="DNA polymerase IV"/>
    <property type="match status" value="1"/>
</dbReference>
<dbReference type="SUPFAM" id="SSF100879">
    <property type="entry name" value="Lesion bypass DNA polymerase (Y-family), little finger domain"/>
    <property type="match status" value="1"/>
</dbReference>
<dbReference type="FunFam" id="3.40.1170.60:FF:000012">
    <property type="entry name" value="Putative DNA-directed polymerase kappa"/>
    <property type="match status" value="1"/>
</dbReference>
<dbReference type="Gene3D" id="3.40.1170.60">
    <property type="match status" value="1"/>
</dbReference>
<keyword evidence="4" id="KW-0808">Transferase</keyword>
<dbReference type="EMBL" id="SGPL01000144">
    <property type="protein sequence ID" value="THH16729.1"/>
    <property type="molecule type" value="Genomic_DNA"/>
</dbReference>
<feature type="chain" id="PRO_5020196352" description="DNA polymerase kappa" evidence="17">
    <location>
        <begin position="22"/>
        <end position="941"/>
    </location>
</feature>
<dbReference type="InterPro" id="IPR024728">
    <property type="entry name" value="PolY_HhH_motif"/>
</dbReference>
<keyword evidence="11" id="KW-0460">Magnesium</keyword>
<feature type="compositionally biased region" description="Basic and acidic residues" evidence="16">
    <location>
        <begin position="687"/>
        <end position="696"/>
    </location>
</feature>
<keyword evidence="8 15" id="KW-0227">DNA damage</keyword>
<protein>
    <recommendedName>
        <fullName evidence="3">DNA polymerase kappa</fullName>
        <ecNumber evidence="2">2.7.7.7</ecNumber>
    </recommendedName>
</protein>
<evidence type="ECO:0000256" key="13">
    <source>
        <dbReference type="ARBA" id="ARBA00023204"/>
    </source>
</evidence>
<feature type="region of interest" description="Disordered" evidence="16">
    <location>
        <begin position="525"/>
        <end position="549"/>
    </location>
</feature>
<dbReference type="InterPro" id="IPR036775">
    <property type="entry name" value="DNA_pol_Y-fam_lit_finger_sf"/>
</dbReference>
<feature type="compositionally biased region" description="Polar residues" evidence="16">
    <location>
        <begin position="617"/>
        <end position="626"/>
    </location>
</feature>
<dbReference type="GO" id="GO:0003684">
    <property type="term" value="F:damaged DNA binding"/>
    <property type="evidence" value="ECO:0007669"/>
    <property type="project" value="InterPro"/>
</dbReference>
<evidence type="ECO:0000256" key="15">
    <source>
        <dbReference type="PROSITE-ProRule" id="PRU01256"/>
    </source>
</evidence>
<feature type="compositionally biased region" description="Polar residues" evidence="16">
    <location>
        <begin position="670"/>
        <end position="679"/>
    </location>
</feature>
<feature type="compositionally biased region" description="Polar residues" evidence="16">
    <location>
        <begin position="636"/>
        <end position="653"/>
    </location>
</feature>
<comment type="caution">
    <text evidence="20">The sequence shown here is derived from an EMBL/GenBank/DDBJ whole genome shotgun (WGS) entry which is preliminary data.</text>
</comment>
<dbReference type="PANTHER" id="PTHR11076:SF33">
    <property type="entry name" value="DNA POLYMERASE KAPPA"/>
    <property type="match status" value="1"/>
</dbReference>
<dbReference type="CDD" id="cd03586">
    <property type="entry name" value="PolY_Pol_IV_kappa"/>
    <property type="match status" value="1"/>
</dbReference>
<dbReference type="OrthoDB" id="1747274at2759"/>
<keyword evidence="6" id="KW-0235">DNA replication</keyword>
<dbReference type="Pfam" id="PF11799">
    <property type="entry name" value="IMS_C"/>
    <property type="match status" value="1"/>
</dbReference>
<feature type="compositionally biased region" description="Acidic residues" evidence="16">
    <location>
        <begin position="80"/>
        <end position="90"/>
    </location>
</feature>
<evidence type="ECO:0000256" key="10">
    <source>
        <dbReference type="ARBA" id="ARBA00022833"/>
    </source>
</evidence>
<dbReference type="Gene3D" id="3.30.1490.100">
    <property type="entry name" value="DNA polymerase, Y-family, little finger domain"/>
    <property type="match status" value="1"/>
</dbReference>
<comment type="similarity">
    <text evidence="1">Belongs to the DNA polymerase type-Y family.</text>
</comment>
<feature type="domain" description="UBZ4-type" evidence="19">
    <location>
        <begin position="703"/>
        <end position="731"/>
    </location>
</feature>
<evidence type="ECO:0000256" key="16">
    <source>
        <dbReference type="SAM" id="MobiDB-lite"/>
    </source>
</evidence>
<evidence type="ECO:0000256" key="11">
    <source>
        <dbReference type="ARBA" id="ARBA00022842"/>
    </source>
</evidence>
<name>A0A4S4LW08_9AGAM</name>
<dbReference type="Gene3D" id="3.30.70.270">
    <property type="match status" value="1"/>
</dbReference>
<evidence type="ECO:0000256" key="5">
    <source>
        <dbReference type="ARBA" id="ARBA00022695"/>
    </source>
</evidence>
<evidence type="ECO:0000256" key="7">
    <source>
        <dbReference type="ARBA" id="ARBA00022723"/>
    </source>
</evidence>
<dbReference type="PROSITE" id="PS50173">
    <property type="entry name" value="UMUC"/>
    <property type="match status" value="1"/>
</dbReference>
<evidence type="ECO:0000256" key="1">
    <source>
        <dbReference type="ARBA" id="ARBA00010945"/>
    </source>
</evidence>
<dbReference type="FunFam" id="1.10.150.810:FF:000003">
    <property type="entry name" value="DNA polymerase kappa subunit"/>
    <property type="match status" value="1"/>
</dbReference>
<gene>
    <name evidence="20" type="ORF">EW146_g3950</name>
</gene>
<evidence type="ECO:0000313" key="21">
    <source>
        <dbReference type="Proteomes" id="UP000310158"/>
    </source>
</evidence>
<evidence type="ECO:0000256" key="2">
    <source>
        <dbReference type="ARBA" id="ARBA00012417"/>
    </source>
</evidence>
<accession>A0A4S4LW08</accession>
<dbReference type="InterPro" id="IPR006642">
    <property type="entry name" value="Rad18_UBZ4"/>
</dbReference>
<dbReference type="Pfam" id="PF11798">
    <property type="entry name" value="IMS_HHH"/>
    <property type="match status" value="1"/>
</dbReference>
<evidence type="ECO:0000256" key="9">
    <source>
        <dbReference type="ARBA" id="ARBA00022771"/>
    </source>
</evidence>
<evidence type="ECO:0000259" key="18">
    <source>
        <dbReference type="PROSITE" id="PS50173"/>
    </source>
</evidence>
<dbReference type="GO" id="GO:0042276">
    <property type="term" value="P:error-prone translesion synthesis"/>
    <property type="evidence" value="ECO:0007669"/>
    <property type="project" value="TreeGrafter"/>
</dbReference>
<dbReference type="InterPro" id="IPR022880">
    <property type="entry name" value="DNApol_IV"/>
</dbReference>
<keyword evidence="17" id="KW-0732">Signal</keyword>
<dbReference type="Proteomes" id="UP000310158">
    <property type="component" value="Unassembled WGS sequence"/>
</dbReference>
<feature type="region of interest" description="Disordered" evidence="16">
    <location>
        <begin position="58"/>
        <end position="108"/>
    </location>
</feature>
<dbReference type="GO" id="GO:0070987">
    <property type="term" value="P:error-free translesion synthesis"/>
    <property type="evidence" value="ECO:0007669"/>
    <property type="project" value="UniProtKB-ARBA"/>
</dbReference>
<evidence type="ECO:0000259" key="19">
    <source>
        <dbReference type="PROSITE" id="PS51908"/>
    </source>
</evidence>
<evidence type="ECO:0000313" key="20">
    <source>
        <dbReference type="EMBL" id="THH16729.1"/>
    </source>
</evidence>
<reference evidence="20 21" key="1">
    <citation type="submission" date="2019-02" db="EMBL/GenBank/DDBJ databases">
        <title>Genome sequencing of the rare red list fungi Bondarzewia mesenterica.</title>
        <authorList>
            <person name="Buettner E."/>
            <person name="Kellner H."/>
        </authorList>
    </citation>
    <scope>NUCLEOTIDE SEQUENCE [LARGE SCALE GENOMIC DNA]</scope>
    <source>
        <strain evidence="20 21">DSM 108281</strain>
    </source>
</reference>
<keyword evidence="13 15" id="KW-0234">DNA repair</keyword>
<feature type="domain" description="UmuC" evidence="18">
    <location>
        <begin position="201"/>
        <end position="330"/>
    </location>
</feature>
<dbReference type="EC" id="2.7.7.7" evidence="2"/>
<dbReference type="AlphaFoldDB" id="A0A4S4LW08"/>
<feature type="compositionally biased region" description="Basic and acidic residues" evidence="16">
    <location>
        <begin position="749"/>
        <end position="763"/>
    </location>
</feature>
<dbReference type="GO" id="GO:0006281">
    <property type="term" value="P:DNA repair"/>
    <property type="evidence" value="ECO:0007669"/>
    <property type="project" value="UniProtKB-KW"/>
</dbReference>
<feature type="signal peptide" evidence="17">
    <location>
        <begin position="1"/>
        <end position="21"/>
    </location>
</feature>
<evidence type="ECO:0000256" key="8">
    <source>
        <dbReference type="ARBA" id="ARBA00022763"/>
    </source>
</evidence>
<dbReference type="SUPFAM" id="SSF56672">
    <property type="entry name" value="DNA/RNA polymerases"/>
    <property type="match status" value="1"/>
</dbReference>
<evidence type="ECO:0000256" key="3">
    <source>
        <dbReference type="ARBA" id="ARBA00016178"/>
    </source>
</evidence>